<name>A0ABU3R8X8_9BACL</name>
<dbReference type="SUPFAM" id="SSF48179">
    <property type="entry name" value="6-phosphogluconate dehydrogenase C-terminal domain-like"/>
    <property type="match status" value="1"/>
</dbReference>
<dbReference type="SUPFAM" id="SSF51735">
    <property type="entry name" value="NAD(P)-binding Rossmann-fold domains"/>
    <property type="match status" value="1"/>
</dbReference>
<evidence type="ECO:0000256" key="2">
    <source>
        <dbReference type="ARBA" id="ARBA00009463"/>
    </source>
</evidence>
<dbReference type="Proteomes" id="UP001260980">
    <property type="component" value="Unassembled WGS sequence"/>
</dbReference>
<evidence type="ECO:0000259" key="4">
    <source>
        <dbReference type="Pfam" id="PF00725"/>
    </source>
</evidence>
<feature type="domain" description="3-hydroxyacyl-CoA dehydrogenase C-terminal" evidence="4">
    <location>
        <begin position="186"/>
        <end position="282"/>
    </location>
</feature>
<dbReference type="Pfam" id="PF02737">
    <property type="entry name" value="3HCDH_N"/>
    <property type="match status" value="1"/>
</dbReference>
<dbReference type="Gene3D" id="3.40.50.720">
    <property type="entry name" value="NAD(P)-binding Rossmann-like Domain"/>
    <property type="match status" value="1"/>
</dbReference>
<dbReference type="PROSITE" id="PS00067">
    <property type="entry name" value="3HCDH"/>
    <property type="match status" value="1"/>
</dbReference>
<dbReference type="InterPro" id="IPR013328">
    <property type="entry name" value="6PGD_dom2"/>
</dbReference>
<gene>
    <name evidence="6" type="ORF">RQP52_06490</name>
</gene>
<evidence type="ECO:0000256" key="3">
    <source>
        <dbReference type="ARBA" id="ARBA00023002"/>
    </source>
</evidence>
<comment type="pathway">
    <text evidence="1">Lipid metabolism; butanoate metabolism.</text>
</comment>
<dbReference type="PANTHER" id="PTHR48075">
    <property type="entry name" value="3-HYDROXYACYL-COA DEHYDROGENASE FAMILY PROTEIN"/>
    <property type="match status" value="1"/>
</dbReference>
<dbReference type="Gene3D" id="1.10.1040.10">
    <property type="entry name" value="N-(1-d-carboxylethyl)-l-norvaline Dehydrogenase, domain 2"/>
    <property type="match status" value="1"/>
</dbReference>
<reference evidence="6 7" key="1">
    <citation type="submission" date="2023-10" db="EMBL/GenBank/DDBJ databases">
        <title>Paenibacillus strain PFR10 Genome sequencing and assembly.</title>
        <authorList>
            <person name="Kim I."/>
        </authorList>
    </citation>
    <scope>NUCLEOTIDE SEQUENCE [LARGE SCALE GENOMIC DNA]</scope>
    <source>
        <strain evidence="6 7">PFR10</strain>
    </source>
</reference>
<sequence length="284" mass="31292">MNIQTIMVIGAGQMGSGIAQVAAAAGFRVLLHDSSSEFLNRGIQAINKQLSRNVEKGKLTPEGMAEIVSRIQPTEFVEHAEQADFVIEAISENMALKVLLFHRLDSLCPPHTILATNTSSLPISEIAAVTGRPEQIIGMHFMNPVPVMPLVEVIRGLETSQEVFEVVYGLSQRMGKTPVEVNDFPGFVSNRILMPMINEAIFTVYEGVASIESVDKVMKLGMNHPMGPLELADFIGLDTCLSIMEILYDGFKDSKYRPCPLLRKYVKAGRLGRKSGQGFYSYQE</sequence>
<dbReference type="InterPro" id="IPR006176">
    <property type="entry name" value="3-OHacyl-CoA_DH_NAD-bd"/>
</dbReference>
<evidence type="ECO:0000259" key="5">
    <source>
        <dbReference type="Pfam" id="PF02737"/>
    </source>
</evidence>
<evidence type="ECO:0000256" key="1">
    <source>
        <dbReference type="ARBA" id="ARBA00005086"/>
    </source>
</evidence>
<dbReference type="InterPro" id="IPR008927">
    <property type="entry name" value="6-PGluconate_DH-like_C_sf"/>
</dbReference>
<dbReference type="InterPro" id="IPR006180">
    <property type="entry name" value="3-OHacyl-CoA_DH_CS"/>
</dbReference>
<comment type="caution">
    <text evidence="6">The sequence shown here is derived from an EMBL/GenBank/DDBJ whole genome shotgun (WGS) entry which is preliminary data.</text>
</comment>
<dbReference type="InterPro" id="IPR022694">
    <property type="entry name" value="3-OHacyl-CoA_DH"/>
</dbReference>
<keyword evidence="7" id="KW-1185">Reference proteome</keyword>
<dbReference type="EC" id="1.1.1.157" evidence="6"/>
<dbReference type="RefSeq" id="WP_315950195.1">
    <property type="nucleotide sequence ID" value="NZ_JAWCUD010000001.1"/>
</dbReference>
<organism evidence="6 7">
    <name type="scientific">Paenibacillus violae</name>
    <dbReference type="NCBI Taxonomy" id="3077234"/>
    <lineage>
        <taxon>Bacteria</taxon>
        <taxon>Bacillati</taxon>
        <taxon>Bacillota</taxon>
        <taxon>Bacilli</taxon>
        <taxon>Bacillales</taxon>
        <taxon>Paenibacillaceae</taxon>
        <taxon>Paenibacillus</taxon>
    </lineage>
</organism>
<protein>
    <submittedName>
        <fullName evidence="6">3-hydroxybutyryl-CoA dehydrogenase</fullName>
        <ecNumber evidence="6">1.1.1.157</ecNumber>
    </submittedName>
</protein>
<dbReference type="GO" id="GO:0008691">
    <property type="term" value="F:3-hydroxybutyryl-CoA dehydrogenase activity"/>
    <property type="evidence" value="ECO:0007669"/>
    <property type="project" value="UniProtKB-EC"/>
</dbReference>
<comment type="similarity">
    <text evidence="2">Belongs to the 3-hydroxyacyl-CoA dehydrogenase family.</text>
</comment>
<dbReference type="PANTHER" id="PTHR48075:SF5">
    <property type="entry name" value="3-HYDROXYBUTYRYL-COA DEHYDROGENASE"/>
    <property type="match status" value="1"/>
</dbReference>
<keyword evidence="3 6" id="KW-0560">Oxidoreductase</keyword>
<dbReference type="InterPro" id="IPR036291">
    <property type="entry name" value="NAD(P)-bd_dom_sf"/>
</dbReference>
<dbReference type="PIRSF" id="PIRSF000105">
    <property type="entry name" value="HCDH"/>
    <property type="match status" value="1"/>
</dbReference>
<proteinExistence type="inferred from homology"/>
<accession>A0ABU3R8X8</accession>
<feature type="domain" description="3-hydroxyacyl-CoA dehydrogenase NAD binding" evidence="5">
    <location>
        <begin position="6"/>
        <end position="183"/>
    </location>
</feature>
<dbReference type="NCBIfam" id="NF004474">
    <property type="entry name" value="PRK05808.1"/>
    <property type="match status" value="1"/>
</dbReference>
<dbReference type="EMBL" id="JAWCUD010000001">
    <property type="protein sequence ID" value="MDU0200732.1"/>
    <property type="molecule type" value="Genomic_DNA"/>
</dbReference>
<dbReference type="Pfam" id="PF00725">
    <property type="entry name" value="3HCDH"/>
    <property type="match status" value="1"/>
</dbReference>
<evidence type="ECO:0000313" key="7">
    <source>
        <dbReference type="Proteomes" id="UP001260980"/>
    </source>
</evidence>
<dbReference type="InterPro" id="IPR006108">
    <property type="entry name" value="3HC_DH_C"/>
</dbReference>
<evidence type="ECO:0000313" key="6">
    <source>
        <dbReference type="EMBL" id="MDU0200732.1"/>
    </source>
</evidence>